<sequence length="430" mass="48098">MVSEVTPSHHPIHGVHMADATIRQVVSAFPGAKLDDIVPLERGKSYNNRIYFLTVSKTAPCSLFTDGAETCDLVLKVNGRFFGADKIQNEVGFLRVLQHFCPTIPTPRALAWSENGGDMVISVPVGSEVRETTLSLDKSDADHQHGGWILMSRVAGTPIAHANMSDEDTKRIMMELADTVAMWRTSIPSQKYVGSLQFQKQGEIDAKPDIIIGEPGTPSHLALAVRGILIDGIKISHPIREPEEYHQIKIREKMKELQTSDTYTNNRSLVPILEQFMAETLPHLHIVGNTREDKDSSTGRYVYTHYDISPRNVLVAGSPPHISGIVDFEFSGFYSVLEEFINDYGNNVDDWKQEHYTAYLERLEAKGISTPHKSIDTVTWKKAHCMDRMLDNIAPWWLPGDKTGDALDEALRQAEATVRENIAALEELIQ</sequence>
<keyword evidence="3" id="KW-1185">Reference proteome</keyword>
<dbReference type="InterPro" id="IPR002575">
    <property type="entry name" value="Aminoglycoside_PTrfase"/>
</dbReference>
<reference evidence="2 3" key="1">
    <citation type="journal article" date="2015" name="Genome Announc.">
        <title>Draft Genome Sequence and Gene Annotation of the Entomopathogenic Fungus Verticillium hemipterigenum.</title>
        <authorList>
            <person name="Horn F."/>
            <person name="Habel A."/>
            <person name="Scharf D.H."/>
            <person name="Dworschak J."/>
            <person name="Brakhage A.A."/>
            <person name="Guthke R."/>
            <person name="Hertweck C."/>
            <person name="Linde J."/>
        </authorList>
    </citation>
    <scope>NUCLEOTIDE SEQUENCE [LARGE SCALE GENOMIC DNA]</scope>
</reference>
<dbReference type="PANTHER" id="PTHR21310">
    <property type="entry name" value="AMINOGLYCOSIDE PHOSPHOTRANSFERASE-RELATED-RELATED"/>
    <property type="match status" value="1"/>
</dbReference>
<proteinExistence type="predicted"/>
<dbReference type="OrthoDB" id="2906425at2759"/>
<organism evidence="2 3">
    <name type="scientific">[Torrubiella] hemipterigena</name>
    <dbReference type="NCBI Taxonomy" id="1531966"/>
    <lineage>
        <taxon>Eukaryota</taxon>
        <taxon>Fungi</taxon>
        <taxon>Dikarya</taxon>
        <taxon>Ascomycota</taxon>
        <taxon>Pezizomycotina</taxon>
        <taxon>Sordariomycetes</taxon>
        <taxon>Hypocreomycetidae</taxon>
        <taxon>Hypocreales</taxon>
        <taxon>Clavicipitaceae</taxon>
        <taxon>Clavicipitaceae incertae sedis</taxon>
        <taxon>'Torrubiella' clade</taxon>
    </lineage>
</organism>
<dbReference type="InterPro" id="IPR011009">
    <property type="entry name" value="Kinase-like_dom_sf"/>
</dbReference>
<name>A0A0A1TGU3_9HYPO</name>
<dbReference type="InterPro" id="IPR051678">
    <property type="entry name" value="AGP_Transferase"/>
</dbReference>
<dbReference type="PANTHER" id="PTHR21310:SF15">
    <property type="entry name" value="AMINOGLYCOSIDE PHOSPHOTRANSFERASE DOMAIN-CONTAINING PROTEIN"/>
    <property type="match status" value="1"/>
</dbReference>
<protein>
    <recommendedName>
        <fullName evidence="1">Aminoglycoside phosphotransferase domain-containing protein</fullName>
    </recommendedName>
</protein>
<accession>A0A0A1TGU3</accession>
<dbReference type="AlphaFoldDB" id="A0A0A1TGU3"/>
<dbReference type="Pfam" id="PF01636">
    <property type="entry name" value="APH"/>
    <property type="match status" value="1"/>
</dbReference>
<feature type="domain" description="Aminoglycoside phosphotransferase" evidence="1">
    <location>
        <begin position="69"/>
        <end position="356"/>
    </location>
</feature>
<evidence type="ECO:0000313" key="3">
    <source>
        <dbReference type="Proteomes" id="UP000039046"/>
    </source>
</evidence>
<dbReference type="SUPFAM" id="SSF56112">
    <property type="entry name" value="Protein kinase-like (PK-like)"/>
    <property type="match status" value="1"/>
</dbReference>
<evidence type="ECO:0000313" key="2">
    <source>
        <dbReference type="EMBL" id="CEJ88219.1"/>
    </source>
</evidence>
<evidence type="ECO:0000259" key="1">
    <source>
        <dbReference type="Pfam" id="PF01636"/>
    </source>
</evidence>
<dbReference type="HOGENOM" id="CLU_640904_0_0_1"/>
<gene>
    <name evidence="2" type="ORF">VHEMI04649</name>
</gene>
<dbReference type="Proteomes" id="UP000039046">
    <property type="component" value="Unassembled WGS sequence"/>
</dbReference>
<dbReference type="EMBL" id="CDHN01000002">
    <property type="protein sequence ID" value="CEJ88219.1"/>
    <property type="molecule type" value="Genomic_DNA"/>
</dbReference>